<dbReference type="FunFam" id="3.30.300.20:FF:000006">
    <property type="entry name" value="40S ribosomal protein S3"/>
    <property type="match status" value="1"/>
</dbReference>
<dbReference type="GO" id="GO:0003723">
    <property type="term" value="F:RNA binding"/>
    <property type="evidence" value="ECO:0007669"/>
    <property type="project" value="UniProtKB-UniRule"/>
</dbReference>
<dbReference type="InterPro" id="IPR002155">
    <property type="entry name" value="Thiolase"/>
</dbReference>
<keyword evidence="6 11" id="KW-0694">RNA-binding</keyword>
<dbReference type="SUPFAM" id="SSF53901">
    <property type="entry name" value="Thiolase-like"/>
    <property type="match status" value="2"/>
</dbReference>
<dbReference type="InterPro" id="IPR020615">
    <property type="entry name" value="Thiolase_acyl_enz_int_AS"/>
</dbReference>
<dbReference type="InterPro" id="IPR004044">
    <property type="entry name" value="KH_dom_type_2"/>
</dbReference>
<dbReference type="PANTHER" id="PTHR43853:SF10">
    <property type="entry name" value="ACETYL-COA C-ACETYLTRANSFERASE"/>
    <property type="match status" value="1"/>
</dbReference>
<keyword evidence="5" id="KW-0808">Transferase</keyword>
<dbReference type="PANTHER" id="PTHR43853">
    <property type="entry name" value="3-KETOACYL-COA THIOLASE, PEROXISOMAL"/>
    <property type="match status" value="1"/>
</dbReference>
<dbReference type="AlphaFoldDB" id="A0A8H6XWV0"/>
<comment type="pathway">
    <text evidence="1">Lipid metabolism; fatty acid metabolism.</text>
</comment>
<dbReference type="InterPro" id="IPR036419">
    <property type="entry name" value="Ribosomal_S3_C_sf"/>
</dbReference>
<feature type="domain" description="KH type-2" evidence="14">
    <location>
        <begin position="524"/>
        <end position="595"/>
    </location>
</feature>
<dbReference type="PROSITE" id="PS50823">
    <property type="entry name" value="KH_TYPE_2"/>
    <property type="match status" value="1"/>
</dbReference>
<proteinExistence type="inferred from homology"/>
<keyword evidence="9" id="KW-0012">Acyltransferase</keyword>
<dbReference type="Pfam" id="PF02803">
    <property type="entry name" value="Thiolase_C"/>
    <property type="match status" value="1"/>
</dbReference>
<dbReference type="InterPro" id="IPR018280">
    <property type="entry name" value="Ribosomal_uS3_CS"/>
</dbReference>
<comment type="similarity">
    <text evidence="4">Belongs to the thiolase-like superfamily. Thiolase family.</text>
</comment>
<dbReference type="GO" id="GO:0015935">
    <property type="term" value="C:small ribosomal subunit"/>
    <property type="evidence" value="ECO:0007669"/>
    <property type="project" value="InterPro"/>
</dbReference>
<evidence type="ECO:0000256" key="9">
    <source>
        <dbReference type="ARBA" id="ARBA00023315"/>
    </source>
</evidence>
<evidence type="ECO:0000259" key="14">
    <source>
        <dbReference type="PROSITE" id="PS50823"/>
    </source>
</evidence>
<dbReference type="NCBIfam" id="TIGR01031">
    <property type="entry name" value="rpmF_bact"/>
    <property type="match status" value="1"/>
</dbReference>
<gene>
    <name evidence="15" type="ORF">MVEN_01537200</name>
</gene>
<dbReference type="InterPro" id="IPR058504">
    <property type="entry name" value="DUF8191"/>
</dbReference>
<dbReference type="GO" id="GO:0015934">
    <property type="term" value="C:large ribosomal subunit"/>
    <property type="evidence" value="ECO:0007669"/>
    <property type="project" value="InterPro"/>
</dbReference>
<feature type="compositionally biased region" description="Acidic residues" evidence="13">
    <location>
        <begin position="1050"/>
        <end position="1060"/>
    </location>
</feature>
<dbReference type="NCBIfam" id="TIGR01930">
    <property type="entry name" value="AcCoA-C-Actrans"/>
    <property type="match status" value="1"/>
</dbReference>
<dbReference type="InterPro" id="IPR009019">
    <property type="entry name" value="KH_sf_prok-type"/>
</dbReference>
<dbReference type="Pfam" id="PF07650">
    <property type="entry name" value="KH_2"/>
    <property type="match status" value="1"/>
</dbReference>
<dbReference type="SUPFAM" id="SSF54814">
    <property type="entry name" value="Prokaryotic type KH domain (KH-domain type II)"/>
    <property type="match status" value="1"/>
</dbReference>
<accession>A0A8H6XWV0</accession>
<organism evidence="15 16">
    <name type="scientific">Mycena venus</name>
    <dbReference type="NCBI Taxonomy" id="2733690"/>
    <lineage>
        <taxon>Eukaryota</taxon>
        <taxon>Fungi</taxon>
        <taxon>Dikarya</taxon>
        <taxon>Basidiomycota</taxon>
        <taxon>Agaricomycotina</taxon>
        <taxon>Agaricomycetes</taxon>
        <taxon>Agaricomycetidae</taxon>
        <taxon>Agaricales</taxon>
        <taxon>Marasmiineae</taxon>
        <taxon>Mycenaceae</taxon>
        <taxon>Mycena</taxon>
    </lineage>
</organism>
<dbReference type="EMBL" id="JACAZI010000012">
    <property type="protein sequence ID" value="KAF7347797.1"/>
    <property type="molecule type" value="Genomic_DNA"/>
</dbReference>
<evidence type="ECO:0000256" key="11">
    <source>
        <dbReference type="PROSITE-ProRule" id="PRU00118"/>
    </source>
</evidence>
<dbReference type="GO" id="GO:0003735">
    <property type="term" value="F:structural constituent of ribosome"/>
    <property type="evidence" value="ECO:0007669"/>
    <property type="project" value="InterPro"/>
</dbReference>
<dbReference type="SUPFAM" id="SSF54821">
    <property type="entry name" value="Ribosomal protein S3 C-terminal domain"/>
    <property type="match status" value="1"/>
</dbReference>
<dbReference type="GO" id="GO:0003988">
    <property type="term" value="F:acetyl-CoA C-acyltransferase activity"/>
    <property type="evidence" value="ECO:0007669"/>
    <property type="project" value="UniProtKB-EC"/>
</dbReference>
<keyword evidence="7 12" id="KW-0689">Ribosomal protein</keyword>
<evidence type="ECO:0000256" key="12">
    <source>
        <dbReference type="RuleBase" id="RU003624"/>
    </source>
</evidence>
<dbReference type="Gene3D" id="3.30.1140.32">
    <property type="entry name" value="Ribosomal protein S3, C-terminal domain"/>
    <property type="match status" value="1"/>
</dbReference>
<sequence>MASLAVHGALPLLSRPLLTRPVLARPLLSTLFSTPFSTPFAFAAVPAFLATSRTWALFPSLQSLLELFPPFVLAVPKKKVSHSRKSMREANKGLKDKHNIVNCPGCGSTGASSASHTITHAPRGLSAILQKNPDDVVITFAQRSAIGRMKKGQLKDTTVDELLQALFKATLEKTKLDPSKIDDICVGTCHPPSPLYVSRAAALAAGIPNYVPISTVNRLCSSGLMAIRNIAHAIQAGETSIGLAVGVDSMTMHPRPTPQVCEAVDQNTEAHDCIQPMGWTSEMVAQTYKISRETQDKYALISHTRASEAQAKGIFADEIIPLELKGAVVSVDDTIRPGVSAQSLASLKPVWPDWGEGSTTAGNASGTGDGAAICILTTRARAEQEGMDVLAKWVSSCEPKYMGIAPIFAIPKVLEQVGLKKEDIDVYEINEAFASQFAYCVEQLGIPIEKINPNGGSIAISHPLGMTGVRQVVTGLAELKRKNGSLLCTSMCIGSGMGAADYKMAAQISKKRKFVADGVFRAELNEFFTRELAEEGYSGCDVRVTHARTEIIIRATHTQEVLGEKGRRIRELTALVQKRFKFPENSLELYAEKVQYRGLSAIAQCESLRYKLLGGLAVLHAMVSSVSSWSPAPRAARSSSLASSRAARAKSMKFTDGFMIHSGQPAIDFVDFAVRHVLLRQGVLGIKVKIMKGTDPEGQMGPKKPLPDSVTILEPPVDKTVTEPTSEQREPIAVAPPPVEETYAAAPPQEYQQPEAYMEQPKLKLLKLGRVVRDLLASDPENTQQALESRGIEDLEAFLSSSDALVSEVVWDEDDNVYRCPECMWELEHGNCLRCQLEFDIDLRDDADYTTNEAFNLDRVPHPRSDTPLREDEKYMLPSMYLHRQDEYNELRQRGATRLMCETFDLEFTADNGITAWADGNIYDEFSGPLMQKGDFWKIMLGRRIELDEEDLDGSLFIEALLEDTLIFPLVSGLEPAYVAPALPVEPPNYETTQSESDEDDVDMVVDDSSIKKEEQEDGLAAEEEEEDGDPGWTWEANVPDTCWFPDCDAMLEQEDDETGSEQAKGDETVDQFSDDDSADSDFDSDEMLSGDEGILAAGQR</sequence>
<dbReference type="GO" id="GO:0006635">
    <property type="term" value="P:fatty acid beta-oxidation"/>
    <property type="evidence" value="ECO:0007669"/>
    <property type="project" value="TreeGrafter"/>
</dbReference>
<dbReference type="Gene3D" id="3.30.300.20">
    <property type="match status" value="1"/>
</dbReference>
<dbReference type="InterPro" id="IPR020617">
    <property type="entry name" value="Thiolase_C"/>
</dbReference>
<dbReference type="InterPro" id="IPR020616">
    <property type="entry name" value="Thiolase_N"/>
</dbReference>
<dbReference type="PROSITE" id="PS00098">
    <property type="entry name" value="THIOLASE_1"/>
    <property type="match status" value="1"/>
</dbReference>
<dbReference type="Proteomes" id="UP000620124">
    <property type="component" value="Unassembled WGS sequence"/>
</dbReference>
<comment type="similarity">
    <text evidence="3 12">Belongs to the universal ribosomal protein uS3 family.</text>
</comment>
<dbReference type="InterPro" id="IPR015946">
    <property type="entry name" value="KH_dom-like_a/b"/>
</dbReference>
<dbReference type="SUPFAM" id="SSF57829">
    <property type="entry name" value="Zn-binding ribosomal proteins"/>
    <property type="match status" value="1"/>
</dbReference>
<dbReference type="InterPro" id="IPR016039">
    <property type="entry name" value="Thiolase-like"/>
</dbReference>
<feature type="region of interest" description="Disordered" evidence="13">
    <location>
        <begin position="1012"/>
        <end position="1101"/>
    </location>
</feature>
<evidence type="ECO:0000256" key="10">
    <source>
        <dbReference type="ARBA" id="ARBA00047605"/>
    </source>
</evidence>
<evidence type="ECO:0000256" key="5">
    <source>
        <dbReference type="ARBA" id="ARBA00022679"/>
    </source>
</evidence>
<dbReference type="InterPro" id="IPR011332">
    <property type="entry name" value="Ribosomal_zn-bd"/>
</dbReference>
<dbReference type="PROSITE" id="PS00548">
    <property type="entry name" value="RIBOSOMAL_S3"/>
    <property type="match status" value="1"/>
</dbReference>
<name>A0A8H6XWV0_9AGAR</name>
<dbReference type="Pfam" id="PF00108">
    <property type="entry name" value="Thiolase_N"/>
    <property type="match status" value="1"/>
</dbReference>
<evidence type="ECO:0000256" key="7">
    <source>
        <dbReference type="ARBA" id="ARBA00022980"/>
    </source>
</evidence>
<dbReference type="Pfam" id="PF26609">
    <property type="entry name" value="DUF8191"/>
    <property type="match status" value="1"/>
</dbReference>
<dbReference type="GO" id="GO:0006412">
    <property type="term" value="P:translation"/>
    <property type="evidence" value="ECO:0007669"/>
    <property type="project" value="InterPro"/>
</dbReference>
<dbReference type="InterPro" id="IPR050215">
    <property type="entry name" value="Thiolase-like_sf_Thiolase"/>
</dbReference>
<keyword evidence="8 12" id="KW-0687">Ribonucleoprotein</keyword>
<dbReference type="GO" id="GO:0005777">
    <property type="term" value="C:peroxisome"/>
    <property type="evidence" value="ECO:0007669"/>
    <property type="project" value="TreeGrafter"/>
</dbReference>
<evidence type="ECO:0000256" key="1">
    <source>
        <dbReference type="ARBA" id="ARBA00004872"/>
    </source>
</evidence>
<dbReference type="InterPro" id="IPR002677">
    <property type="entry name" value="Ribosomal_bL32"/>
</dbReference>
<evidence type="ECO:0000313" key="15">
    <source>
        <dbReference type="EMBL" id="KAF7347797.1"/>
    </source>
</evidence>
<dbReference type="OrthoDB" id="5404651at2759"/>
<comment type="catalytic activity">
    <reaction evidence="10">
        <text>an acyl-CoA + acetyl-CoA = a 3-oxoacyl-CoA + CoA</text>
        <dbReference type="Rhea" id="RHEA:21564"/>
        <dbReference type="ChEBI" id="CHEBI:57287"/>
        <dbReference type="ChEBI" id="CHEBI:57288"/>
        <dbReference type="ChEBI" id="CHEBI:58342"/>
        <dbReference type="ChEBI" id="CHEBI:90726"/>
        <dbReference type="EC" id="2.3.1.16"/>
    </reaction>
</comment>
<feature type="compositionally biased region" description="Acidic residues" evidence="13">
    <location>
        <begin position="1016"/>
        <end position="1030"/>
    </location>
</feature>
<evidence type="ECO:0000256" key="3">
    <source>
        <dbReference type="ARBA" id="ARBA00010761"/>
    </source>
</evidence>
<dbReference type="NCBIfam" id="TIGR01008">
    <property type="entry name" value="uS3_euk_arch"/>
    <property type="match status" value="1"/>
</dbReference>
<feature type="compositionally biased region" description="Acidic residues" evidence="13">
    <location>
        <begin position="1069"/>
        <end position="1090"/>
    </location>
</feature>
<comment type="caution">
    <text evidence="15">The sequence shown here is derived from an EMBL/GenBank/DDBJ whole genome shotgun (WGS) entry which is preliminary data.</text>
</comment>
<dbReference type="GO" id="GO:0010124">
    <property type="term" value="P:phenylacetate catabolic process"/>
    <property type="evidence" value="ECO:0007669"/>
    <property type="project" value="TreeGrafter"/>
</dbReference>
<dbReference type="CDD" id="cd00751">
    <property type="entry name" value="thiolase"/>
    <property type="match status" value="1"/>
</dbReference>
<evidence type="ECO:0000256" key="8">
    <source>
        <dbReference type="ARBA" id="ARBA00023274"/>
    </source>
</evidence>
<evidence type="ECO:0000256" key="2">
    <source>
        <dbReference type="ARBA" id="ARBA00008560"/>
    </source>
</evidence>
<dbReference type="Gene3D" id="3.40.47.10">
    <property type="match status" value="2"/>
</dbReference>
<dbReference type="Pfam" id="PF01783">
    <property type="entry name" value="Ribosomal_L32p"/>
    <property type="match status" value="1"/>
</dbReference>
<dbReference type="InterPro" id="IPR005703">
    <property type="entry name" value="Ribosomal_uS3_euk/arc"/>
</dbReference>
<evidence type="ECO:0000256" key="6">
    <source>
        <dbReference type="ARBA" id="ARBA00022884"/>
    </source>
</evidence>
<evidence type="ECO:0000313" key="16">
    <source>
        <dbReference type="Proteomes" id="UP000620124"/>
    </source>
</evidence>
<reference evidence="15" key="1">
    <citation type="submission" date="2020-05" db="EMBL/GenBank/DDBJ databases">
        <title>Mycena genomes resolve the evolution of fungal bioluminescence.</title>
        <authorList>
            <person name="Tsai I.J."/>
        </authorList>
    </citation>
    <scope>NUCLEOTIDE SEQUENCE</scope>
    <source>
        <strain evidence="15">CCC161011</strain>
    </source>
</reference>
<comment type="similarity">
    <text evidence="2">Belongs to the bacterial ribosomal protein bL32 family.</text>
</comment>
<dbReference type="CDD" id="cd02413">
    <property type="entry name" value="KH-II_40S_S3"/>
    <property type="match status" value="1"/>
</dbReference>
<evidence type="ECO:0000256" key="13">
    <source>
        <dbReference type="SAM" id="MobiDB-lite"/>
    </source>
</evidence>
<protein>
    <submittedName>
        <fullName evidence="15">40S ribosomal protein S3-1</fullName>
    </submittedName>
</protein>
<evidence type="ECO:0000256" key="4">
    <source>
        <dbReference type="ARBA" id="ARBA00010982"/>
    </source>
</evidence>
<keyword evidence="16" id="KW-1185">Reference proteome</keyword>